<dbReference type="AlphaFoldDB" id="A0AAV0UU35"/>
<dbReference type="EMBL" id="CANTFL010001429">
    <property type="protein sequence ID" value="CAI5739778.1"/>
    <property type="molecule type" value="Genomic_DNA"/>
</dbReference>
<evidence type="ECO:0000313" key="2">
    <source>
        <dbReference type="EMBL" id="CAI5739778.1"/>
    </source>
</evidence>
<comment type="caution">
    <text evidence="2">The sequence shown here is derived from an EMBL/GenBank/DDBJ whole genome shotgun (WGS) entry which is preliminary data.</text>
</comment>
<dbReference type="SUPFAM" id="SSF100950">
    <property type="entry name" value="NagB/RpiA/CoA transferase-like"/>
    <property type="match status" value="1"/>
</dbReference>
<dbReference type="PANTHER" id="PTHR11054">
    <property type="entry name" value="6-PHOSPHOGLUCONOLACTONASE"/>
    <property type="match status" value="1"/>
</dbReference>
<dbReference type="Proteomes" id="UP001162031">
    <property type="component" value="Unassembled WGS sequence"/>
</dbReference>
<feature type="domain" description="Glucosamine/galactosamine-6-phosphate isomerase" evidence="1">
    <location>
        <begin position="1"/>
        <end position="83"/>
    </location>
</feature>
<dbReference type="GO" id="GO:0005975">
    <property type="term" value="P:carbohydrate metabolic process"/>
    <property type="evidence" value="ECO:0007669"/>
    <property type="project" value="InterPro"/>
</dbReference>
<gene>
    <name evidence="2" type="ORF">HBR001_LOCUS7940</name>
</gene>
<evidence type="ECO:0000313" key="3">
    <source>
        <dbReference type="Proteomes" id="UP001162031"/>
    </source>
</evidence>
<reference evidence="2" key="1">
    <citation type="submission" date="2022-12" db="EMBL/GenBank/DDBJ databases">
        <authorList>
            <person name="Webb A."/>
        </authorList>
    </citation>
    <scope>NUCLEOTIDE SEQUENCE</scope>
    <source>
        <strain evidence="2">Hp1</strain>
    </source>
</reference>
<dbReference type="Gene3D" id="3.40.50.1360">
    <property type="match status" value="1"/>
</dbReference>
<protein>
    <recommendedName>
        <fullName evidence="1">Glucosamine/galactosamine-6-phosphate isomerase domain-containing protein</fullName>
    </recommendedName>
</protein>
<accession>A0AAV0UU35</accession>
<dbReference type="PANTHER" id="PTHR11054:SF22">
    <property type="entry name" value="6-PHOSPHOGLUCONOLACTONASE 3, CHLOROPLASTIC"/>
    <property type="match status" value="1"/>
</dbReference>
<name>A0AAV0UU35_HYABA</name>
<organism evidence="2 3">
    <name type="scientific">Hyaloperonospora brassicae</name>
    <name type="common">Brassica downy mildew</name>
    <name type="synonym">Peronospora brassicae</name>
    <dbReference type="NCBI Taxonomy" id="162125"/>
    <lineage>
        <taxon>Eukaryota</taxon>
        <taxon>Sar</taxon>
        <taxon>Stramenopiles</taxon>
        <taxon>Oomycota</taxon>
        <taxon>Peronosporomycetes</taxon>
        <taxon>Peronosporales</taxon>
        <taxon>Peronosporaceae</taxon>
        <taxon>Hyaloperonospora</taxon>
    </lineage>
</organism>
<dbReference type="InterPro" id="IPR039104">
    <property type="entry name" value="6PGL"/>
</dbReference>
<dbReference type="Pfam" id="PF01182">
    <property type="entry name" value="Glucosamine_iso"/>
    <property type="match status" value="1"/>
</dbReference>
<keyword evidence="3" id="KW-1185">Reference proteome</keyword>
<proteinExistence type="predicted"/>
<evidence type="ECO:0000259" key="1">
    <source>
        <dbReference type="Pfam" id="PF01182"/>
    </source>
</evidence>
<sequence length="163" mass="18060">MGPSGHMCSLFPGHPLLEEKTLFVASTKDSTKPPSQRITLTYPVINNVANISFVDTDTSKAELILNMIGVEKQLALPAANIKHTCRSFCHRGFIVKVDEETYKVCYDMSKDSFTVTGRYKLTVTRTNNFNITPRTADLTCDIVVVQPFPVIEGVGKALLTLTY</sequence>
<dbReference type="InterPro" id="IPR037171">
    <property type="entry name" value="NagB/RpiA_transferase-like"/>
</dbReference>
<dbReference type="InterPro" id="IPR006148">
    <property type="entry name" value="Glc/Gal-6P_isomerase"/>
</dbReference>